<dbReference type="RefSeq" id="WP_177188792.1">
    <property type="nucleotide sequence ID" value="NZ_FOFS01000001.1"/>
</dbReference>
<protein>
    <submittedName>
        <fullName evidence="1">Uncharacterized protein</fullName>
    </submittedName>
</protein>
<reference evidence="2" key="1">
    <citation type="submission" date="2016-10" db="EMBL/GenBank/DDBJ databases">
        <authorList>
            <person name="Varghese N."/>
            <person name="Submissions S."/>
        </authorList>
    </citation>
    <scope>NUCLEOTIDE SEQUENCE [LARGE SCALE GENOMIC DNA]</scope>
    <source>
        <strain evidence="2">DSM 25927</strain>
    </source>
</reference>
<gene>
    <name evidence="1" type="ORF">SAMN04488038_101367</name>
</gene>
<evidence type="ECO:0000313" key="2">
    <source>
        <dbReference type="Proteomes" id="UP000199233"/>
    </source>
</evidence>
<evidence type="ECO:0000313" key="1">
    <source>
        <dbReference type="EMBL" id="SEP74779.1"/>
    </source>
</evidence>
<dbReference type="STRING" id="489703.SAMN04488038_101367"/>
<proteinExistence type="predicted"/>
<organism evidence="1 2">
    <name type="scientific">Solimonas aquatica</name>
    <dbReference type="NCBI Taxonomy" id="489703"/>
    <lineage>
        <taxon>Bacteria</taxon>
        <taxon>Pseudomonadati</taxon>
        <taxon>Pseudomonadota</taxon>
        <taxon>Gammaproteobacteria</taxon>
        <taxon>Nevskiales</taxon>
        <taxon>Nevskiaceae</taxon>
        <taxon>Solimonas</taxon>
    </lineage>
</organism>
<dbReference type="EMBL" id="FOFS01000001">
    <property type="protein sequence ID" value="SEP74779.1"/>
    <property type="molecule type" value="Genomic_DNA"/>
</dbReference>
<name>A0A1H9ADM6_9GAMM</name>
<dbReference type="AlphaFoldDB" id="A0A1H9ADM6"/>
<accession>A0A1H9ADM6</accession>
<sequence length="151" mass="16708">MSKLTRQADANKSLEAGMFYPTGYIVAGFADRQTRDRAQQALIRQGFGEAQLTAVTAQDMREQAASNLQAPSVFASMGSSLPARQKQLELAEAGCDFLLIEAPEREQEQRAVWALSQVPIRYAIKYRRLIIENLLPEIPSATDDAQPARVP</sequence>
<keyword evidence="2" id="KW-1185">Reference proteome</keyword>
<dbReference type="Proteomes" id="UP000199233">
    <property type="component" value="Unassembled WGS sequence"/>
</dbReference>